<gene>
    <name evidence="2" type="ORF">ABL78_6073</name>
</gene>
<accession>A0A0N1IIL5</accession>
<feature type="region of interest" description="Disordered" evidence="1">
    <location>
        <begin position="1"/>
        <end position="22"/>
    </location>
</feature>
<reference evidence="2 3" key="1">
    <citation type="journal article" date="2015" name="PLoS Pathog.">
        <title>Leptomonas seymouri: Adaptations to the Dixenous Life Cycle Analyzed by Genome Sequencing, Transcriptome Profiling and Co-infection with Leishmania donovani.</title>
        <authorList>
            <person name="Kraeva N."/>
            <person name="Butenko A."/>
            <person name="Hlavacova J."/>
            <person name="Kostygov A."/>
            <person name="Myskova J."/>
            <person name="Grybchuk D."/>
            <person name="Lestinova T."/>
            <person name="Votypka J."/>
            <person name="Volf P."/>
            <person name="Opperdoes F."/>
            <person name="Flegontov P."/>
            <person name="Lukes J."/>
            <person name="Yurchenko V."/>
        </authorList>
    </citation>
    <scope>NUCLEOTIDE SEQUENCE [LARGE SCALE GENOMIC DNA]</scope>
    <source>
        <strain evidence="2 3">ATCC 30220</strain>
    </source>
</reference>
<evidence type="ECO:0000313" key="2">
    <source>
        <dbReference type="EMBL" id="KPI84868.1"/>
    </source>
</evidence>
<dbReference type="VEuPathDB" id="TriTrypDB:Lsey_0225_0020"/>
<dbReference type="AlphaFoldDB" id="A0A0N1IIL5"/>
<evidence type="ECO:0000313" key="3">
    <source>
        <dbReference type="Proteomes" id="UP000038009"/>
    </source>
</evidence>
<comment type="caution">
    <text evidence="2">The sequence shown here is derived from an EMBL/GenBank/DDBJ whole genome shotgun (WGS) entry which is preliminary data.</text>
</comment>
<proteinExistence type="predicted"/>
<dbReference type="CDD" id="cd02440">
    <property type="entry name" value="AdoMet_MTases"/>
    <property type="match status" value="1"/>
</dbReference>
<feature type="region of interest" description="Disordered" evidence="1">
    <location>
        <begin position="69"/>
        <end position="91"/>
    </location>
</feature>
<keyword evidence="3" id="KW-1185">Reference proteome</keyword>
<name>A0A0N1IIL5_LEPSE</name>
<feature type="region of interest" description="Disordered" evidence="1">
    <location>
        <begin position="293"/>
        <end position="320"/>
    </location>
</feature>
<dbReference type="OrthoDB" id="417125at2759"/>
<dbReference type="Proteomes" id="UP000038009">
    <property type="component" value="Unassembled WGS sequence"/>
</dbReference>
<evidence type="ECO:0008006" key="4">
    <source>
        <dbReference type="Google" id="ProtNLM"/>
    </source>
</evidence>
<feature type="compositionally biased region" description="Polar residues" evidence="1">
    <location>
        <begin position="70"/>
        <end position="90"/>
    </location>
</feature>
<feature type="compositionally biased region" description="Polar residues" evidence="1">
    <location>
        <begin position="1"/>
        <end position="17"/>
    </location>
</feature>
<protein>
    <recommendedName>
        <fullName evidence="4">Ribosomal RNA methyltransferase FtsJ domain-containing protein</fullName>
    </recommendedName>
</protein>
<dbReference type="EMBL" id="LJSK01000225">
    <property type="protein sequence ID" value="KPI84868.1"/>
    <property type="molecule type" value="Genomic_DNA"/>
</dbReference>
<dbReference type="OMA" id="HGAPHCA"/>
<organism evidence="2 3">
    <name type="scientific">Leptomonas seymouri</name>
    <dbReference type="NCBI Taxonomy" id="5684"/>
    <lineage>
        <taxon>Eukaryota</taxon>
        <taxon>Discoba</taxon>
        <taxon>Euglenozoa</taxon>
        <taxon>Kinetoplastea</taxon>
        <taxon>Metakinetoplastina</taxon>
        <taxon>Trypanosomatida</taxon>
        <taxon>Trypanosomatidae</taxon>
        <taxon>Leishmaniinae</taxon>
        <taxon>Leptomonas</taxon>
    </lineage>
</organism>
<feature type="region of interest" description="Disordered" evidence="1">
    <location>
        <begin position="542"/>
        <end position="577"/>
    </location>
</feature>
<evidence type="ECO:0000256" key="1">
    <source>
        <dbReference type="SAM" id="MobiDB-lite"/>
    </source>
</evidence>
<sequence>MAEPSTDTQCAAPNVDTSKGAETPLYSRAKRWRLYLHENSVAFRTLQAERERGWQSSALDAWYARRQTPVRPSSVSHHTSENKNVSTTPGASTYPAAVAAAASASGSLVPTGSDASASGTTPAAGTTSFAEADVAVLAERYRQHARRITQLAASSFFTKSAPSAEPPLFLDLGCAPGGVTKYLLEDLKWRGVGVTLASANGGIEVDPALIEEGTHKNNYLLLDGDVTQPPTSWCRSAAYARLASHNPPKQDDRLQRPKQDVPTWQDDVFLAGLRSPPTFHFVNCGAVLDHGQRQRWPNEAGESAPSNTSAGDPARQSGGAASLPVSAMAASAAGAPPCGSSASVLPWFSLLVPQLKTALTYTAEGGAMMLVHGAPQCASLFILLQCMEEVVGAAHTSASNVSSSRHGCEARLLETMHLAKPPVYVLWTDVWSKAVDSAGASPSRVTKESSKEAQRRLLESLDATSPRISPFEPDNASCESSAEASRCALHTPTTLEEKQRFWLGESDEGFRLAVEGFARYGAIMEAIWSRVEAFLRRRRERAEREMTSSTTQHTNREASRGRVRHAVGAGKRMRSDA</sequence>